<dbReference type="PRINTS" id="PR00990">
    <property type="entry name" value="RIBOKINASE"/>
</dbReference>
<evidence type="ECO:0000256" key="2">
    <source>
        <dbReference type="ARBA" id="ARBA00022679"/>
    </source>
</evidence>
<dbReference type="InterPro" id="IPR011611">
    <property type="entry name" value="PfkB_dom"/>
</dbReference>
<dbReference type="PANTHER" id="PTHR10584:SF166">
    <property type="entry name" value="RIBOKINASE"/>
    <property type="match status" value="1"/>
</dbReference>
<dbReference type="AlphaFoldDB" id="A0A2R7Y704"/>
<gene>
    <name evidence="5" type="ORF">B7O98_02465</name>
</gene>
<dbReference type="Gene3D" id="3.40.1190.20">
    <property type="match status" value="1"/>
</dbReference>
<dbReference type="PANTHER" id="PTHR10584">
    <property type="entry name" value="SUGAR KINASE"/>
    <property type="match status" value="1"/>
</dbReference>
<comment type="similarity">
    <text evidence="1">Belongs to the carbohydrate kinase PfkB family.</text>
</comment>
<dbReference type="Proteomes" id="UP000244093">
    <property type="component" value="Unassembled WGS sequence"/>
</dbReference>
<reference evidence="5 6" key="1">
    <citation type="journal article" date="2018" name="Syst. Appl. Microbiol.">
        <title>A new symbiotic nanoarchaeote (Candidatus Nanoclepta minutus) and its host (Zestosphaera tikiterensis gen. nov., sp. nov.) from a New Zealand hot spring.</title>
        <authorList>
            <person name="St John E."/>
            <person name="Liu Y."/>
            <person name="Podar M."/>
            <person name="Stott M.B."/>
            <person name="Meneghin J."/>
            <person name="Chen Z."/>
            <person name="Lagutin K."/>
            <person name="Mitchell K."/>
            <person name="Reysenbach A.L."/>
        </authorList>
    </citation>
    <scope>NUCLEOTIDE SEQUENCE [LARGE SCALE GENOMIC DNA]</scope>
    <source>
        <strain evidence="5">NZ3</strain>
    </source>
</reference>
<dbReference type="InterPro" id="IPR002139">
    <property type="entry name" value="Ribo/fructo_kinase"/>
</dbReference>
<dbReference type="SUPFAM" id="SSF53613">
    <property type="entry name" value="Ribokinase-like"/>
    <property type="match status" value="1"/>
</dbReference>
<comment type="caution">
    <text evidence="5">The sequence shown here is derived from an EMBL/GenBank/DDBJ whole genome shotgun (WGS) entry which is preliminary data.</text>
</comment>
<dbReference type="GO" id="GO:0016301">
    <property type="term" value="F:kinase activity"/>
    <property type="evidence" value="ECO:0007669"/>
    <property type="project" value="UniProtKB-KW"/>
</dbReference>
<proteinExistence type="inferred from homology"/>
<feature type="domain" description="Carbohydrate kinase PfkB" evidence="4">
    <location>
        <begin position="2"/>
        <end position="286"/>
    </location>
</feature>
<dbReference type="InterPro" id="IPR029056">
    <property type="entry name" value="Ribokinase-like"/>
</dbReference>
<name>A0A2R7Y704_9CREN</name>
<evidence type="ECO:0000313" key="6">
    <source>
        <dbReference type="Proteomes" id="UP000244093"/>
    </source>
</evidence>
<keyword evidence="2" id="KW-0808">Transferase</keyword>
<dbReference type="Pfam" id="PF00294">
    <property type="entry name" value="PfkB"/>
    <property type="match status" value="1"/>
</dbReference>
<keyword evidence="3" id="KW-0418">Kinase</keyword>
<organism evidence="5 6">
    <name type="scientific">Zestosphaera tikiterensis</name>
    <dbReference type="NCBI Taxonomy" id="1973259"/>
    <lineage>
        <taxon>Archaea</taxon>
        <taxon>Thermoproteota</taxon>
        <taxon>Thermoprotei</taxon>
        <taxon>Desulfurococcales</taxon>
        <taxon>Desulfurococcaceae</taxon>
        <taxon>Zestosphaera</taxon>
    </lineage>
</organism>
<sequence length="320" mass="34476">MKLLVSGSLNYDTYLFVDNFAPPKSVVKQIKNYLGGSGGNAAVSAAKILGKNNVVFLGAVGDDEIAEKHLEDLKASGVETSYVVKVKNVLSGRSFIAVNRLGETAIYSYYGANEFLNVEYVAKVLENIIDKLEGVLIMNPPLEVATFIAVKSKSRNVKVFWDPGTLVRFGMTQLMTALSSTDYFMPNENELITLTGEGSLHKSLEALAKVNPKMRIIIKMGAKGSALYSLEGTSFCFTAAKPESLGLKTVSTSGCGDVYVGVFTALKVLGSSDVEAAIAATCASTIKASTDNPHGGPDLETLNKYLEICRKHINVRECWF</sequence>
<dbReference type="EMBL" id="NBVN01000002">
    <property type="protein sequence ID" value="PUA33313.1"/>
    <property type="molecule type" value="Genomic_DNA"/>
</dbReference>
<evidence type="ECO:0000256" key="1">
    <source>
        <dbReference type="ARBA" id="ARBA00010688"/>
    </source>
</evidence>
<dbReference type="GO" id="GO:0006796">
    <property type="term" value="P:phosphate-containing compound metabolic process"/>
    <property type="evidence" value="ECO:0007669"/>
    <property type="project" value="UniProtKB-ARBA"/>
</dbReference>
<evidence type="ECO:0000313" key="5">
    <source>
        <dbReference type="EMBL" id="PUA33313.1"/>
    </source>
</evidence>
<accession>A0A2R7Y704</accession>
<evidence type="ECO:0000259" key="4">
    <source>
        <dbReference type="Pfam" id="PF00294"/>
    </source>
</evidence>
<protein>
    <recommendedName>
        <fullName evidence="4">Carbohydrate kinase PfkB domain-containing protein</fullName>
    </recommendedName>
</protein>
<evidence type="ECO:0000256" key="3">
    <source>
        <dbReference type="ARBA" id="ARBA00022777"/>
    </source>
</evidence>